<dbReference type="InterPro" id="IPR044516">
    <property type="entry name" value="UXS-like"/>
</dbReference>
<dbReference type="EMBL" id="VBOT01000025">
    <property type="protein sequence ID" value="TMQ52977.1"/>
    <property type="molecule type" value="Genomic_DNA"/>
</dbReference>
<keyword evidence="8" id="KW-0333">Golgi apparatus</keyword>
<evidence type="ECO:0000259" key="13">
    <source>
        <dbReference type="Pfam" id="PF01370"/>
    </source>
</evidence>
<evidence type="ECO:0000313" key="14">
    <source>
        <dbReference type="EMBL" id="TMQ52977.1"/>
    </source>
</evidence>
<name>A0A538SNP6_UNCEI</name>
<dbReference type="Gene3D" id="3.40.50.720">
    <property type="entry name" value="NAD(P)-binding Rossmann-like Domain"/>
    <property type="match status" value="1"/>
</dbReference>
<dbReference type="PANTHER" id="PTHR43078:SF6">
    <property type="entry name" value="UDP-GLUCURONIC ACID DECARBOXYLASE 1"/>
    <property type="match status" value="1"/>
</dbReference>
<dbReference type="InterPro" id="IPR036291">
    <property type="entry name" value="NAD(P)-bd_dom_sf"/>
</dbReference>
<gene>
    <name evidence="14" type="ORF">E6K73_01885</name>
</gene>
<feature type="domain" description="NAD-dependent epimerase/dehydratase" evidence="13">
    <location>
        <begin position="3"/>
        <end position="240"/>
    </location>
</feature>
<comment type="cofactor">
    <cofactor evidence="1">
        <name>NAD(+)</name>
        <dbReference type="ChEBI" id="CHEBI:57540"/>
    </cofactor>
</comment>
<keyword evidence="7" id="KW-0520">NAD</keyword>
<evidence type="ECO:0000256" key="2">
    <source>
        <dbReference type="ARBA" id="ARBA00004323"/>
    </source>
</evidence>
<keyword evidence="9" id="KW-0472">Membrane</keyword>
<dbReference type="CDD" id="cd05230">
    <property type="entry name" value="UGD_SDR_e"/>
    <property type="match status" value="1"/>
</dbReference>
<keyword evidence="3" id="KW-0812">Transmembrane</keyword>
<evidence type="ECO:0000256" key="7">
    <source>
        <dbReference type="ARBA" id="ARBA00023027"/>
    </source>
</evidence>
<accession>A0A538SNP6</accession>
<evidence type="ECO:0000256" key="6">
    <source>
        <dbReference type="ARBA" id="ARBA00022989"/>
    </source>
</evidence>
<sequence length="367" mass="40563">MRVVVTGGAGMLGSHLCEELLACGHTVYCVDNLITGRLENIEPLQEHPRFTFIKHDVVNELPPFPKLDRVYHLASPASPPGYARAPIETLRVNSEGTRRLLELTHIHKARFLYASTSEIYGDPLQHPQTEEYRGNVDSIGPRSVYDEAKRYGEAVTMAFVHTGGLDARVVRIFNTYGPHCDPNDGRLVANMVTQALRGEPMTIYGDGSHTRSLCYVSDMVAGLIRAMELRRARGEVINLGNPEEHTVLEFAELIRDLVGSRSRFVFTDPPVGDDPHVRCPDIHKAQTLLGWKPFVSLEEGLTRTIDWLRHALELPAVATAPVPYLNGSAAPVSHVNGSVAPMPYLNGSATRLRSRPPAGAVRTRYHA</sequence>
<organism evidence="14 15">
    <name type="scientific">Eiseniibacteriota bacterium</name>
    <dbReference type="NCBI Taxonomy" id="2212470"/>
    <lineage>
        <taxon>Bacteria</taxon>
        <taxon>Candidatus Eiseniibacteriota</taxon>
    </lineage>
</organism>
<dbReference type="Proteomes" id="UP000320184">
    <property type="component" value="Unassembled WGS sequence"/>
</dbReference>
<evidence type="ECO:0000256" key="8">
    <source>
        <dbReference type="ARBA" id="ARBA00023034"/>
    </source>
</evidence>
<dbReference type="GO" id="GO:0070403">
    <property type="term" value="F:NAD+ binding"/>
    <property type="evidence" value="ECO:0007669"/>
    <property type="project" value="InterPro"/>
</dbReference>
<keyword evidence="6" id="KW-1133">Transmembrane helix</keyword>
<dbReference type="Pfam" id="PF01370">
    <property type="entry name" value="Epimerase"/>
    <property type="match status" value="1"/>
</dbReference>
<dbReference type="GO" id="GO:0005737">
    <property type="term" value="C:cytoplasm"/>
    <property type="evidence" value="ECO:0007669"/>
    <property type="project" value="TreeGrafter"/>
</dbReference>
<evidence type="ECO:0000256" key="1">
    <source>
        <dbReference type="ARBA" id="ARBA00001911"/>
    </source>
</evidence>
<dbReference type="AlphaFoldDB" id="A0A538SNP6"/>
<dbReference type="FunFam" id="3.40.50.720:FF:000065">
    <property type="entry name" value="UDP-glucuronic acid decarboxylase 1"/>
    <property type="match status" value="1"/>
</dbReference>
<dbReference type="UniPathway" id="UPA00796">
    <property type="reaction ID" value="UER00771"/>
</dbReference>
<evidence type="ECO:0000313" key="15">
    <source>
        <dbReference type="Proteomes" id="UP000320184"/>
    </source>
</evidence>
<evidence type="ECO:0000256" key="3">
    <source>
        <dbReference type="ARBA" id="ARBA00022692"/>
    </source>
</evidence>
<keyword evidence="11" id="KW-0456">Lyase</keyword>
<dbReference type="GO" id="GO:0042732">
    <property type="term" value="P:D-xylose metabolic process"/>
    <property type="evidence" value="ECO:0007669"/>
    <property type="project" value="InterPro"/>
</dbReference>
<dbReference type="InterPro" id="IPR001509">
    <property type="entry name" value="Epimerase_deHydtase"/>
</dbReference>
<comment type="caution">
    <text evidence="14">The sequence shown here is derived from an EMBL/GenBank/DDBJ whole genome shotgun (WGS) entry which is preliminary data.</text>
</comment>
<dbReference type="GO" id="GO:0048040">
    <property type="term" value="F:UDP-glucuronate decarboxylase activity"/>
    <property type="evidence" value="ECO:0007669"/>
    <property type="project" value="TreeGrafter"/>
</dbReference>
<dbReference type="PANTHER" id="PTHR43078">
    <property type="entry name" value="UDP-GLUCURONIC ACID DECARBOXYLASE-RELATED"/>
    <property type="match status" value="1"/>
</dbReference>
<evidence type="ECO:0000256" key="4">
    <source>
        <dbReference type="ARBA" id="ARBA00022793"/>
    </source>
</evidence>
<dbReference type="SUPFAM" id="SSF51735">
    <property type="entry name" value="NAD(P)-binding Rossmann-fold domains"/>
    <property type="match status" value="1"/>
</dbReference>
<evidence type="ECO:0000256" key="11">
    <source>
        <dbReference type="ARBA" id="ARBA00023239"/>
    </source>
</evidence>
<evidence type="ECO:0000256" key="10">
    <source>
        <dbReference type="ARBA" id="ARBA00023180"/>
    </source>
</evidence>
<keyword evidence="10" id="KW-0325">Glycoprotein</keyword>
<evidence type="ECO:0000256" key="12">
    <source>
        <dbReference type="ARBA" id="ARBA00037859"/>
    </source>
</evidence>
<comment type="subcellular location">
    <subcellularLocation>
        <location evidence="2">Golgi apparatus membrane</location>
        <topology evidence="2">Single-pass type II membrane protein</topology>
    </subcellularLocation>
    <subcellularLocation>
        <location evidence="12">Golgi apparatus</location>
        <location evidence="12">Golgi stack membrane</location>
    </subcellularLocation>
</comment>
<proteinExistence type="predicted"/>
<dbReference type="GO" id="GO:0033320">
    <property type="term" value="P:UDP-D-xylose biosynthetic process"/>
    <property type="evidence" value="ECO:0007669"/>
    <property type="project" value="UniProtKB-UniPathway"/>
</dbReference>
<evidence type="ECO:0000256" key="5">
    <source>
        <dbReference type="ARBA" id="ARBA00022968"/>
    </source>
</evidence>
<protein>
    <submittedName>
        <fullName evidence="14">SDR family oxidoreductase</fullName>
    </submittedName>
</protein>
<evidence type="ECO:0000256" key="9">
    <source>
        <dbReference type="ARBA" id="ARBA00023136"/>
    </source>
</evidence>
<keyword evidence="5" id="KW-0735">Signal-anchor</keyword>
<reference evidence="14 15" key="1">
    <citation type="journal article" date="2019" name="Nat. Microbiol.">
        <title>Mediterranean grassland soil C-N compound turnover is dependent on rainfall and depth, and is mediated by genomically divergent microorganisms.</title>
        <authorList>
            <person name="Diamond S."/>
            <person name="Andeer P.F."/>
            <person name="Li Z."/>
            <person name="Crits-Christoph A."/>
            <person name="Burstein D."/>
            <person name="Anantharaman K."/>
            <person name="Lane K.R."/>
            <person name="Thomas B.C."/>
            <person name="Pan C."/>
            <person name="Northen T.R."/>
            <person name="Banfield J.F."/>
        </authorList>
    </citation>
    <scope>NUCLEOTIDE SEQUENCE [LARGE SCALE GENOMIC DNA]</scope>
    <source>
        <strain evidence="14">WS_3</strain>
    </source>
</reference>
<keyword evidence="4" id="KW-0210">Decarboxylase</keyword>